<dbReference type="InParanoid" id="A0A0D2ANT1"/>
<accession>A0A0D2ANT1</accession>
<dbReference type="VEuPathDB" id="FungiDB:PV09_01279"/>
<dbReference type="Proteomes" id="UP000053259">
    <property type="component" value="Unassembled WGS sequence"/>
</dbReference>
<gene>
    <name evidence="1" type="ORF">PV09_01279</name>
</gene>
<dbReference type="RefSeq" id="XP_016218232.1">
    <property type="nucleotide sequence ID" value="XM_016354137.1"/>
</dbReference>
<evidence type="ECO:0000313" key="1">
    <source>
        <dbReference type="EMBL" id="KIW08363.1"/>
    </source>
</evidence>
<evidence type="ECO:0000313" key="2">
    <source>
        <dbReference type="Proteomes" id="UP000053259"/>
    </source>
</evidence>
<name>A0A0D2ANT1_9PEZI</name>
<dbReference type="GeneID" id="27309252"/>
<keyword evidence="2" id="KW-1185">Reference proteome</keyword>
<proteinExistence type="predicted"/>
<dbReference type="EMBL" id="KN847531">
    <property type="protein sequence ID" value="KIW08363.1"/>
    <property type="molecule type" value="Genomic_DNA"/>
</dbReference>
<dbReference type="AlphaFoldDB" id="A0A0D2ANT1"/>
<dbReference type="HOGENOM" id="CLU_1143298_0_0_1"/>
<sequence>MTISSQASYATLQLTLASYYQDQYQEGEGIFAFYMELQESFNILTPIYSVTSDESEDEWHSCIEDTSLHFNNDPEPCSLEISAPEPGLPSLLLQSEPKLRPTRLDEGQESKLSSTSETILEQNSSRLNAKEEHISFSMPHRARLRPEEAWIQPAALVQIDIDEAQQEQDGAIGTSPDVDVKPCADVGDLFVSENPGREPRKVPLWLVCVNLQALCWRHNMQMALPGARETLRQRDLCHSRWSQ</sequence>
<reference evidence="1 2" key="1">
    <citation type="submission" date="2015-01" db="EMBL/GenBank/DDBJ databases">
        <title>The Genome Sequence of Ochroconis gallopava CBS43764.</title>
        <authorList>
            <consortium name="The Broad Institute Genomics Platform"/>
            <person name="Cuomo C."/>
            <person name="de Hoog S."/>
            <person name="Gorbushina A."/>
            <person name="Stielow B."/>
            <person name="Teixiera M."/>
            <person name="Abouelleil A."/>
            <person name="Chapman S.B."/>
            <person name="Priest M."/>
            <person name="Young S.K."/>
            <person name="Wortman J."/>
            <person name="Nusbaum C."/>
            <person name="Birren B."/>
        </authorList>
    </citation>
    <scope>NUCLEOTIDE SEQUENCE [LARGE SCALE GENOMIC DNA]</scope>
    <source>
        <strain evidence="1 2">CBS 43764</strain>
    </source>
</reference>
<protein>
    <submittedName>
        <fullName evidence="1">Uncharacterized protein</fullName>
    </submittedName>
</protein>
<organism evidence="1 2">
    <name type="scientific">Verruconis gallopava</name>
    <dbReference type="NCBI Taxonomy" id="253628"/>
    <lineage>
        <taxon>Eukaryota</taxon>
        <taxon>Fungi</taxon>
        <taxon>Dikarya</taxon>
        <taxon>Ascomycota</taxon>
        <taxon>Pezizomycotina</taxon>
        <taxon>Dothideomycetes</taxon>
        <taxon>Pleosporomycetidae</taxon>
        <taxon>Venturiales</taxon>
        <taxon>Sympoventuriaceae</taxon>
        <taxon>Verruconis</taxon>
    </lineage>
</organism>